<keyword evidence="2" id="KW-1185">Reference proteome</keyword>
<dbReference type="RefSeq" id="XP_001305027.1">
    <property type="nucleotide sequence ID" value="XM_001305026.1"/>
</dbReference>
<dbReference type="VEuPathDB" id="TrichDB:TVAGG3_0696130"/>
<proteinExistence type="predicted"/>
<dbReference type="EMBL" id="DS113990">
    <property type="protein sequence ID" value="EAX92097.1"/>
    <property type="molecule type" value="Genomic_DNA"/>
</dbReference>
<evidence type="ECO:0000313" key="1">
    <source>
        <dbReference type="EMBL" id="EAX92097.1"/>
    </source>
</evidence>
<reference evidence="1" key="1">
    <citation type="submission" date="2006-10" db="EMBL/GenBank/DDBJ databases">
        <authorList>
            <person name="Amadeo P."/>
            <person name="Zhao Q."/>
            <person name="Wortman J."/>
            <person name="Fraser-Liggett C."/>
            <person name="Carlton J."/>
        </authorList>
    </citation>
    <scope>NUCLEOTIDE SEQUENCE</scope>
    <source>
        <strain evidence="1">G3</strain>
    </source>
</reference>
<reference evidence="1" key="2">
    <citation type="journal article" date="2007" name="Science">
        <title>Draft genome sequence of the sexually transmitted pathogen Trichomonas vaginalis.</title>
        <authorList>
            <person name="Carlton J.M."/>
            <person name="Hirt R.P."/>
            <person name="Silva J.C."/>
            <person name="Delcher A.L."/>
            <person name="Schatz M."/>
            <person name="Zhao Q."/>
            <person name="Wortman J.R."/>
            <person name="Bidwell S.L."/>
            <person name="Alsmark U.C.M."/>
            <person name="Besteiro S."/>
            <person name="Sicheritz-Ponten T."/>
            <person name="Noel C.J."/>
            <person name="Dacks J.B."/>
            <person name="Foster P.G."/>
            <person name="Simillion C."/>
            <person name="Van de Peer Y."/>
            <person name="Miranda-Saavedra D."/>
            <person name="Barton G.J."/>
            <person name="Westrop G.D."/>
            <person name="Mueller S."/>
            <person name="Dessi D."/>
            <person name="Fiori P.L."/>
            <person name="Ren Q."/>
            <person name="Paulsen I."/>
            <person name="Zhang H."/>
            <person name="Bastida-Corcuera F.D."/>
            <person name="Simoes-Barbosa A."/>
            <person name="Brown M.T."/>
            <person name="Hayes R.D."/>
            <person name="Mukherjee M."/>
            <person name="Okumura C.Y."/>
            <person name="Schneider R."/>
            <person name="Smith A.J."/>
            <person name="Vanacova S."/>
            <person name="Villalvazo M."/>
            <person name="Haas B.J."/>
            <person name="Pertea M."/>
            <person name="Feldblyum T.V."/>
            <person name="Utterback T.R."/>
            <person name="Shu C.L."/>
            <person name="Osoegawa K."/>
            <person name="de Jong P.J."/>
            <person name="Hrdy I."/>
            <person name="Horvathova L."/>
            <person name="Zubacova Z."/>
            <person name="Dolezal P."/>
            <person name="Malik S.B."/>
            <person name="Logsdon J.M. Jr."/>
            <person name="Henze K."/>
            <person name="Gupta A."/>
            <person name="Wang C.C."/>
            <person name="Dunne R.L."/>
            <person name="Upcroft J.A."/>
            <person name="Upcroft P."/>
            <person name="White O."/>
            <person name="Salzberg S.L."/>
            <person name="Tang P."/>
            <person name="Chiu C.-H."/>
            <person name="Lee Y.-S."/>
            <person name="Embley T.M."/>
            <person name="Coombs G.H."/>
            <person name="Mottram J.C."/>
            <person name="Tachezy J."/>
            <person name="Fraser-Liggett C.M."/>
            <person name="Johnson P.J."/>
        </authorList>
    </citation>
    <scope>NUCLEOTIDE SEQUENCE [LARGE SCALE GENOMIC DNA]</scope>
    <source>
        <strain evidence="1">G3</strain>
    </source>
</reference>
<dbReference type="KEGG" id="tva:4749805"/>
<protein>
    <submittedName>
        <fullName evidence="1">Uncharacterized protein</fullName>
    </submittedName>
</protein>
<dbReference type="InParanoid" id="A2FSM0"/>
<sequence length="481" mass="56071">MNVGNYIAMAWAKNDNDKETSANFSFVVLPNQPIFHVNEVDRNYTKYVDSSIDLVVHVCYYEQININVYLFYDDIINMNEQQYIIIQKTYSKDSLYEDDINISVPITKNFDIGTNQIIFRVSAANDENKFSEDDISVQIYGSQPDMNFTIQKHHLYQYYNDKLIVSYNISGQIDESNVSIYYYIDNTNVSKPDNFKTLNHKSEIYSFIEEIPIPETIQFGTHKLIFSTCYEEFLCTTKEIEFIYSEYEYFPPNLDILEYNSRITRYKDSHLICRCKVYEKNEDSYVNVTATYQGDILNWTILNIDSESLELLDFEIPLSTKFNVGSNEIKICATNKYNMSNCSSIIVEAENPPPEIKVNPMRNYYYLQNEMNVFGYVLDYLAEENDENDVTIHASINNTEIGSTTAKITQTLMSYSYQIDLNINGYEQGFYQMKIIGINNLGKESNHIFHNFEFLAFSVKNVKQKSSSKIKMFLFGPLISK</sequence>
<dbReference type="Proteomes" id="UP000001542">
    <property type="component" value="Unassembled WGS sequence"/>
</dbReference>
<name>A2FSM0_TRIV3</name>
<gene>
    <name evidence="1" type="ORF">TVAG_101860</name>
</gene>
<accession>A2FSM0</accession>
<evidence type="ECO:0000313" key="2">
    <source>
        <dbReference type="Proteomes" id="UP000001542"/>
    </source>
</evidence>
<organism evidence="1 2">
    <name type="scientific">Trichomonas vaginalis (strain ATCC PRA-98 / G3)</name>
    <dbReference type="NCBI Taxonomy" id="412133"/>
    <lineage>
        <taxon>Eukaryota</taxon>
        <taxon>Metamonada</taxon>
        <taxon>Parabasalia</taxon>
        <taxon>Trichomonadida</taxon>
        <taxon>Trichomonadidae</taxon>
        <taxon>Trichomonas</taxon>
    </lineage>
</organism>
<dbReference type="AlphaFoldDB" id="A2FSM0"/>
<dbReference type="VEuPathDB" id="TrichDB:TVAG_101860"/>